<feature type="coiled-coil region" evidence="1">
    <location>
        <begin position="128"/>
        <end position="176"/>
    </location>
</feature>
<dbReference type="InterPro" id="IPR057251">
    <property type="entry name" value="FP_C"/>
</dbReference>
<sequence>MYKALTPQSKSHWQCSFCTNITRRALPPSERPTTSQNKYSLLEDNLDMSCDESVSSLTINNNKKIIEAENSGMITLEQMNMLLNRMRTDIVSEITISIKREVNAAVNSALETIRQEFTATTDFLAAEQKDLKTEIESSKKDIKELEAKNFKLQSLVTSLEHRVESAEKMSRSLNLEIQAVPERKGENVVTHVKNLCKKVNVPMTDSEIHACRRVAKMDQSSSRPRNILVTLSSMRHRDNIISAVKRYNKANSTNKLNSSDLEITGEACPIFVTEHLSPAVKEIHAAARKIAKEKSYKFVWVKFNRVFMRKDDKSPYLRIKSLECLNNLS</sequence>
<keyword evidence="4" id="KW-1185">Reference proteome</keyword>
<protein>
    <recommendedName>
        <fullName evidence="2">FP protein C-terminal domain-containing protein</fullName>
    </recommendedName>
</protein>
<proteinExistence type="predicted"/>
<evidence type="ECO:0000256" key="1">
    <source>
        <dbReference type="SAM" id="Coils"/>
    </source>
</evidence>
<dbReference type="EMBL" id="JAHIBW010000003">
    <property type="protein sequence ID" value="KAG7311982.1"/>
    <property type="molecule type" value="Genomic_DNA"/>
</dbReference>
<gene>
    <name evidence="3" type="ORF">JYU34_001414</name>
</gene>
<dbReference type="Gene3D" id="3.30.70.1820">
    <property type="entry name" value="L1 transposable element, RRM domain"/>
    <property type="match status" value="1"/>
</dbReference>
<accession>A0ABQ7R3X0</accession>
<evidence type="ECO:0000313" key="4">
    <source>
        <dbReference type="Proteomes" id="UP000823941"/>
    </source>
</evidence>
<dbReference type="Proteomes" id="UP000823941">
    <property type="component" value="Chromosome 3"/>
</dbReference>
<reference evidence="3 4" key="1">
    <citation type="submission" date="2021-06" db="EMBL/GenBank/DDBJ databases">
        <title>A haploid diamondback moth (Plutella xylostella L.) genome assembly resolves 31 chromosomes and identifies a diamide resistance mutation.</title>
        <authorList>
            <person name="Ward C.M."/>
            <person name="Perry K.D."/>
            <person name="Baker G."/>
            <person name="Powis K."/>
            <person name="Heckel D.G."/>
            <person name="Baxter S.W."/>
        </authorList>
    </citation>
    <scope>NUCLEOTIDE SEQUENCE [LARGE SCALE GENOMIC DNA]</scope>
    <source>
        <strain evidence="3 4">LV</strain>
        <tissue evidence="3">Single pupa</tissue>
    </source>
</reference>
<dbReference type="Pfam" id="PF25298">
    <property type="entry name" value="Baculo_FP_2nd"/>
    <property type="match status" value="1"/>
</dbReference>
<comment type="caution">
    <text evidence="3">The sequence shown here is derived from an EMBL/GenBank/DDBJ whole genome shotgun (WGS) entry which is preliminary data.</text>
</comment>
<name>A0ABQ7R3X0_PLUXY</name>
<feature type="domain" description="FP protein C-terminal" evidence="2">
    <location>
        <begin position="278"/>
        <end position="328"/>
    </location>
</feature>
<keyword evidence="1" id="KW-0175">Coiled coil</keyword>
<evidence type="ECO:0000259" key="2">
    <source>
        <dbReference type="Pfam" id="PF25298"/>
    </source>
</evidence>
<evidence type="ECO:0000313" key="3">
    <source>
        <dbReference type="EMBL" id="KAG7311982.1"/>
    </source>
</evidence>
<organism evidence="3 4">
    <name type="scientific">Plutella xylostella</name>
    <name type="common">Diamondback moth</name>
    <name type="synonym">Plutella maculipennis</name>
    <dbReference type="NCBI Taxonomy" id="51655"/>
    <lineage>
        <taxon>Eukaryota</taxon>
        <taxon>Metazoa</taxon>
        <taxon>Ecdysozoa</taxon>
        <taxon>Arthropoda</taxon>
        <taxon>Hexapoda</taxon>
        <taxon>Insecta</taxon>
        <taxon>Pterygota</taxon>
        <taxon>Neoptera</taxon>
        <taxon>Endopterygota</taxon>
        <taxon>Lepidoptera</taxon>
        <taxon>Glossata</taxon>
        <taxon>Ditrysia</taxon>
        <taxon>Yponomeutoidea</taxon>
        <taxon>Plutellidae</taxon>
        <taxon>Plutella</taxon>
    </lineage>
</organism>